<dbReference type="Proteomes" id="UP000192907">
    <property type="component" value="Unassembled WGS sequence"/>
</dbReference>
<dbReference type="OrthoDB" id="9961709at2"/>
<dbReference type="EMBL" id="FWZT01000002">
    <property type="protein sequence ID" value="SME96031.1"/>
    <property type="molecule type" value="Genomic_DNA"/>
</dbReference>
<proteinExistence type="predicted"/>
<evidence type="ECO:0000313" key="1">
    <source>
        <dbReference type="EMBL" id="SME96031.1"/>
    </source>
</evidence>
<name>A0A1Y6B711_9BACT</name>
<sequence length="131" mass="15090">MQNDENKAINAIWMTELKDANEKLVLYQLATKHDLGERYSSSWKSLEQFISDFETKWCSFKEIIDGTRLSHVKAERTLNALKSRNLVESKEIPVKLKKNDVQEEYQTVYGITAKIFIDFQDSKLAGKVASA</sequence>
<dbReference type="AlphaFoldDB" id="A0A1Y6B711"/>
<keyword evidence="2" id="KW-1185">Reference proteome</keyword>
<accession>A0A1Y6B711</accession>
<evidence type="ECO:0000313" key="2">
    <source>
        <dbReference type="Proteomes" id="UP000192907"/>
    </source>
</evidence>
<reference evidence="2" key="1">
    <citation type="submission" date="2017-04" db="EMBL/GenBank/DDBJ databases">
        <authorList>
            <person name="Varghese N."/>
            <person name="Submissions S."/>
        </authorList>
    </citation>
    <scope>NUCLEOTIDE SEQUENCE [LARGE SCALE GENOMIC DNA]</scope>
    <source>
        <strain evidence="2">RKEM611</strain>
    </source>
</reference>
<evidence type="ECO:0008006" key="3">
    <source>
        <dbReference type="Google" id="ProtNLM"/>
    </source>
</evidence>
<protein>
    <recommendedName>
        <fullName evidence="3">Winged helix DNA-binding domain-containing protein</fullName>
    </recommendedName>
</protein>
<organism evidence="1 2">
    <name type="scientific">Pseudobacteriovorax antillogorgiicola</name>
    <dbReference type="NCBI Taxonomy" id="1513793"/>
    <lineage>
        <taxon>Bacteria</taxon>
        <taxon>Pseudomonadati</taxon>
        <taxon>Bdellovibrionota</taxon>
        <taxon>Oligoflexia</taxon>
        <taxon>Oligoflexales</taxon>
        <taxon>Pseudobacteriovoracaceae</taxon>
        <taxon>Pseudobacteriovorax</taxon>
    </lineage>
</organism>
<dbReference type="STRING" id="1513793.SAMN06296036_102255"/>
<gene>
    <name evidence="1" type="ORF">SAMN06296036_102255</name>
</gene>
<dbReference type="RefSeq" id="WP_132315258.1">
    <property type="nucleotide sequence ID" value="NZ_FWZT01000002.1"/>
</dbReference>